<accession>A0A1G9S464</accession>
<gene>
    <name evidence="9" type="ORF">SAMN05428957_10485</name>
</gene>
<dbReference type="GO" id="GO:1990281">
    <property type="term" value="C:efflux pump complex"/>
    <property type="evidence" value="ECO:0007669"/>
    <property type="project" value="TreeGrafter"/>
</dbReference>
<dbReference type="GO" id="GO:0015562">
    <property type="term" value="F:efflux transmembrane transporter activity"/>
    <property type="evidence" value="ECO:0007669"/>
    <property type="project" value="InterPro"/>
</dbReference>
<dbReference type="PANTHER" id="PTHR30026:SF20">
    <property type="entry name" value="OUTER MEMBRANE PROTEIN TOLC"/>
    <property type="match status" value="1"/>
</dbReference>
<feature type="chain" id="PRO_5011592255" evidence="8">
    <location>
        <begin position="31"/>
        <end position="452"/>
    </location>
</feature>
<dbReference type="GO" id="GO:0006508">
    <property type="term" value="P:proteolysis"/>
    <property type="evidence" value="ECO:0007669"/>
    <property type="project" value="UniProtKB-KW"/>
</dbReference>
<dbReference type="RefSeq" id="WP_091568785.1">
    <property type="nucleotide sequence ID" value="NZ_FNHP01000004.1"/>
</dbReference>
<dbReference type="InterPro" id="IPR010130">
    <property type="entry name" value="T1SS_OMP_TolC"/>
</dbReference>
<keyword evidence="7" id="KW-0998">Cell outer membrane</keyword>
<evidence type="ECO:0000256" key="3">
    <source>
        <dbReference type="ARBA" id="ARBA00022448"/>
    </source>
</evidence>
<comment type="similarity">
    <text evidence="2">Belongs to the outer membrane factor (OMF) (TC 1.B.17) family.</text>
</comment>
<dbReference type="SUPFAM" id="SSF56954">
    <property type="entry name" value="Outer membrane efflux proteins (OEP)"/>
    <property type="match status" value="1"/>
</dbReference>
<dbReference type="Pfam" id="PF02321">
    <property type="entry name" value="OEP"/>
    <property type="match status" value="2"/>
</dbReference>
<dbReference type="STRING" id="1527607.SAMN05428957_10485"/>
<dbReference type="Proteomes" id="UP000198552">
    <property type="component" value="Unassembled WGS sequence"/>
</dbReference>
<keyword evidence="6" id="KW-0472">Membrane</keyword>
<keyword evidence="8" id="KW-0732">Signal</keyword>
<keyword evidence="9" id="KW-0378">Hydrolase</keyword>
<evidence type="ECO:0000256" key="6">
    <source>
        <dbReference type="ARBA" id="ARBA00023136"/>
    </source>
</evidence>
<dbReference type="InterPro" id="IPR051906">
    <property type="entry name" value="TolC-like"/>
</dbReference>
<feature type="signal peptide" evidence="8">
    <location>
        <begin position="1"/>
        <end position="30"/>
    </location>
</feature>
<keyword evidence="3" id="KW-0813">Transport</keyword>
<keyword evidence="4" id="KW-1134">Transmembrane beta strand</keyword>
<dbReference type="EMBL" id="FNHP01000004">
    <property type="protein sequence ID" value="SDM30080.1"/>
    <property type="molecule type" value="Genomic_DNA"/>
</dbReference>
<dbReference type="GO" id="GO:0009279">
    <property type="term" value="C:cell outer membrane"/>
    <property type="evidence" value="ECO:0007669"/>
    <property type="project" value="UniProtKB-SubCell"/>
</dbReference>
<keyword evidence="9" id="KW-0645">Protease</keyword>
<organism evidence="9 10">
    <name type="scientific">Oryzisolibacter propanilivorax</name>
    <dbReference type="NCBI Taxonomy" id="1527607"/>
    <lineage>
        <taxon>Bacteria</taxon>
        <taxon>Pseudomonadati</taxon>
        <taxon>Pseudomonadota</taxon>
        <taxon>Betaproteobacteria</taxon>
        <taxon>Burkholderiales</taxon>
        <taxon>Comamonadaceae</taxon>
        <taxon>Oryzisolibacter</taxon>
    </lineage>
</organism>
<evidence type="ECO:0000256" key="5">
    <source>
        <dbReference type="ARBA" id="ARBA00022692"/>
    </source>
</evidence>
<dbReference type="PANTHER" id="PTHR30026">
    <property type="entry name" value="OUTER MEMBRANE PROTEIN TOLC"/>
    <property type="match status" value="1"/>
</dbReference>
<dbReference type="InterPro" id="IPR003423">
    <property type="entry name" value="OMP_efflux"/>
</dbReference>
<dbReference type="Gene3D" id="1.20.1600.10">
    <property type="entry name" value="Outer membrane efflux proteins (OEP)"/>
    <property type="match status" value="1"/>
</dbReference>
<name>A0A1G9S464_9BURK</name>
<keyword evidence="10" id="KW-1185">Reference proteome</keyword>
<comment type="subcellular location">
    <subcellularLocation>
        <location evidence="1">Cell outer membrane</location>
    </subcellularLocation>
</comment>
<dbReference type="GO" id="GO:0015288">
    <property type="term" value="F:porin activity"/>
    <property type="evidence" value="ECO:0007669"/>
    <property type="project" value="TreeGrafter"/>
</dbReference>
<evidence type="ECO:0000256" key="1">
    <source>
        <dbReference type="ARBA" id="ARBA00004442"/>
    </source>
</evidence>
<evidence type="ECO:0000256" key="2">
    <source>
        <dbReference type="ARBA" id="ARBA00007613"/>
    </source>
</evidence>
<evidence type="ECO:0000313" key="10">
    <source>
        <dbReference type="Proteomes" id="UP000198552"/>
    </source>
</evidence>
<reference evidence="10" key="1">
    <citation type="submission" date="2016-10" db="EMBL/GenBank/DDBJ databases">
        <authorList>
            <person name="Varghese N."/>
            <person name="Submissions S."/>
        </authorList>
    </citation>
    <scope>NUCLEOTIDE SEQUENCE [LARGE SCALE GENOMIC DNA]</scope>
    <source>
        <strain evidence="10">EPL6</strain>
    </source>
</reference>
<keyword evidence="5" id="KW-0812">Transmembrane</keyword>
<evidence type="ECO:0000256" key="8">
    <source>
        <dbReference type="SAM" id="SignalP"/>
    </source>
</evidence>
<proteinExistence type="inferred from homology"/>
<dbReference type="NCBIfam" id="TIGR01844">
    <property type="entry name" value="type_I_sec_TolC"/>
    <property type="match status" value="1"/>
</dbReference>
<protein>
    <submittedName>
        <fullName evidence="9">Outer membrane protein/outer membrane protein, protease secretion system</fullName>
    </submittedName>
</protein>
<dbReference type="AlphaFoldDB" id="A0A1G9S464"/>
<evidence type="ECO:0000313" key="9">
    <source>
        <dbReference type="EMBL" id="SDM30080.1"/>
    </source>
</evidence>
<dbReference type="GO" id="GO:0008233">
    <property type="term" value="F:peptidase activity"/>
    <property type="evidence" value="ECO:0007669"/>
    <property type="project" value="UniProtKB-KW"/>
</dbReference>
<dbReference type="OrthoDB" id="9813458at2"/>
<evidence type="ECO:0000256" key="4">
    <source>
        <dbReference type="ARBA" id="ARBA00022452"/>
    </source>
</evidence>
<sequence>MSNKSISAWVPAARPVALVLLALCAGAAHALDLQQAYDAAVANDATVRASRAGAEALRERLPQARSQLFPNVAFSAGRNYNDLTSKGHNMLGQPVTSQIHYYSGNQTLQVRQPLYRPYLTAQVRQARAQVESAEADLERDEQALVVRVGEAYFEALLTREQLALVLAQKETYTTQVDAARKSLAAGAGTRTDIDDAQARLDMTVAQELEARQNEDYTRRRLETLTASNVESLAALDAERFAPTAPVPASVDDWIARAEAASPELQSLRAQVEVARQEVAKARAGHLPTLDAVAQWSRTSSDSVTSVNQRYDNKVVGVQLQVPLFSGGYVNSTVRQAVAAQTRAEELLEAARRDLGVRVHHEFRGMTEGVARIAALQQAVRSSEQAVQSSRKSQAAGVRTLLDVLNAEQQRIQALRDLAQARYLYLVSQMRLRALAGDDAQASVAQANAALAP</sequence>
<evidence type="ECO:0000256" key="7">
    <source>
        <dbReference type="ARBA" id="ARBA00023237"/>
    </source>
</evidence>